<dbReference type="SMART" id="SM00028">
    <property type="entry name" value="TPR"/>
    <property type="match status" value="6"/>
</dbReference>
<dbReference type="OrthoDB" id="9766710at2"/>
<gene>
    <name evidence="2" type="ORF">HH1059_24070</name>
</gene>
<feature type="repeat" description="TPR" evidence="1">
    <location>
        <begin position="263"/>
        <end position="296"/>
    </location>
</feature>
<proteinExistence type="predicted"/>
<dbReference type="PANTHER" id="PTHR12558:SF33">
    <property type="entry name" value="BLL7664 PROTEIN"/>
    <property type="match status" value="1"/>
</dbReference>
<dbReference type="EMBL" id="AP017372">
    <property type="protein sequence ID" value="BAU56478.2"/>
    <property type="molecule type" value="Genomic_DNA"/>
</dbReference>
<organism evidence="2 3">
    <name type="scientific">Halorhodospira halochloris</name>
    <name type="common">Ectothiorhodospira halochloris</name>
    <dbReference type="NCBI Taxonomy" id="1052"/>
    <lineage>
        <taxon>Bacteria</taxon>
        <taxon>Pseudomonadati</taxon>
        <taxon>Pseudomonadota</taxon>
        <taxon>Gammaproteobacteria</taxon>
        <taxon>Chromatiales</taxon>
        <taxon>Ectothiorhodospiraceae</taxon>
        <taxon>Halorhodospira</taxon>
    </lineage>
</organism>
<dbReference type="SUPFAM" id="SSF48452">
    <property type="entry name" value="TPR-like"/>
    <property type="match status" value="2"/>
</dbReference>
<keyword evidence="3" id="KW-1185">Reference proteome</keyword>
<accession>A0A0X8X7N1</accession>
<protein>
    <submittedName>
        <fullName evidence="2">FOG: TPR repeat</fullName>
    </submittedName>
</protein>
<dbReference type="Pfam" id="PF07721">
    <property type="entry name" value="TPR_4"/>
    <property type="match status" value="1"/>
</dbReference>
<sequence length="415" mass="46148">MMTHRCLPRAVSVVFITVATIVAGCTHPGQDRRAVQQPIAEVDSWEPDQRTLAIRHVLAAGVAKEKERPDWALEHYIDAMQLTEDLGVVERAVRLAVLLEDDKSIELAAKRLQDIAPDRAVAGQLLGMVALRRGDIDEAVAHFDRFIDGWQGAKGGAFALLESTLLHGVDDSDKALSTLKRLADKHAEVEQGHIVLAQTAERLGRTAIALQAAARAYQLALEQESDWLPRSAMDKARLLRKKGKEDAALAVYSEALEAVGTDVDLLYGRGVLRAMMGDDVSAEEDLRRVLELAPDDPHAMNALGYTLADNDRDLEEALELITKALEKRPTSAAILDSKGWVLYRLGRLEEALEYLERAWEQEKDAEIGAHLGELLWELDKPDKAQQVWRQAVEIDSSHSVLKETLERYEVDKEEL</sequence>
<dbReference type="PROSITE" id="PS50005">
    <property type="entry name" value="TPR"/>
    <property type="match status" value="2"/>
</dbReference>
<dbReference type="InterPro" id="IPR011990">
    <property type="entry name" value="TPR-like_helical_dom_sf"/>
</dbReference>
<dbReference type="AlphaFoldDB" id="A0A0X8X7N1"/>
<dbReference type="Pfam" id="PF13432">
    <property type="entry name" value="TPR_16"/>
    <property type="match status" value="1"/>
</dbReference>
<dbReference type="RefSeq" id="WP_096406383.1">
    <property type="nucleotide sequence ID" value="NZ_AP017372.2"/>
</dbReference>
<dbReference type="KEGG" id="hhk:HH1059_24070"/>
<feature type="repeat" description="TPR" evidence="1">
    <location>
        <begin position="365"/>
        <end position="398"/>
    </location>
</feature>
<name>A0A0X8X7N1_HALHR</name>
<dbReference type="Pfam" id="PF13181">
    <property type="entry name" value="TPR_8"/>
    <property type="match status" value="1"/>
</dbReference>
<dbReference type="Proteomes" id="UP000218890">
    <property type="component" value="Chromosome"/>
</dbReference>
<dbReference type="PANTHER" id="PTHR12558">
    <property type="entry name" value="CELL DIVISION CYCLE 16,23,27"/>
    <property type="match status" value="1"/>
</dbReference>
<dbReference type="PROSITE" id="PS51257">
    <property type="entry name" value="PROKAR_LIPOPROTEIN"/>
    <property type="match status" value="1"/>
</dbReference>
<evidence type="ECO:0000313" key="2">
    <source>
        <dbReference type="EMBL" id="BAU56478.2"/>
    </source>
</evidence>
<keyword evidence="1" id="KW-0802">TPR repeat</keyword>
<dbReference type="Gene3D" id="1.25.40.10">
    <property type="entry name" value="Tetratricopeptide repeat domain"/>
    <property type="match status" value="2"/>
</dbReference>
<dbReference type="InterPro" id="IPR011717">
    <property type="entry name" value="TPR-4"/>
</dbReference>
<reference evidence="2" key="1">
    <citation type="submission" date="2016-02" db="EMBL/GenBank/DDBJ databases">
        <title>Halorhodospira halochloris DSM-1059 complete genome, version 2.</title>
        <authorList>
            <person name="Tsukatani Y."/>
        </authorList>
    </citation>
    <scope>NUCLEOTIDE SEQUENCE</scope>
    <source>
        <strain evidence="2">DSM 1059</strain>
    </source>
</reference>
<evidence type="ECO:0000256" key="1">
    <source>
        <dbReference type="PROSITE-ProRule" id="PRU00339"/>
    </source>
</evidence>
<dbReference type="Pfam" id="PF14559">
    <property type="entry name" value="TPR_19"/>
    <property type="match status" value="1"/>
</dbReference>
<evidence type="ECO:0000313" key="3">
    <source>
        <dbReference type="Proteomes" id="UP000218890"/>
    </source>
</evidence>
<dbReference type="InterPro" id="IPR019734">
    <property type="entry name" value="TPR_rpt"/>
</dbReference>
<dbReference type="GO" id="GO:0042802">
    <property type="term" value="F:identical protein binding"/>
    <property type="evidence" value="ECO:0007669"/>
    <property type="project" value="InterPro"/>
</dbReference>